<sequence length="243" mass="27842">MISNTKRDISELITKHKITSPIFPPNTTVDELMANSLAKLRDNGKISKIPNAFMAYRMTLQKQIPRNIFCPTMGELSSIAGILWENEPFIVKNYYRELAHQAKEGFEKYWITMSDKNHISEIVNTNLSSKKSFETIPNVDNESGVKQEPANNISQMDLLEFEQMNTTENSFPINFLDDYPANDYLLDKDGSAILTTNYSSPSTFIANFEVNNINIQNEHIDIDSIFDNSDNKNISTFDTYLYH</sequence>
<keyword evidence="2" id="KW-1185">Reference proteome</keyword>
<dbReference type="InterPro" id="IPR036910">
    <property type="entry name" value="HMG_box_dom_sf"/>
</dbReference>
<dbReference type="Gene3D" id="1.10.30.10">
    <property type="entry name" value="High mobility group box domain"/>
    <property type="match status" value="1"/>
</dbReference>
<dbReference type="OrthoDB" id="2343545at2759"/>
<dbReference type="Proteomes" id="UP000789831">
    <property type="component" value="Unassembled WGS sequence"/>
</dbReference>
<name>A0A9N8WI73_9GLOM</name>
<dbReference type="SUPFAM" id="SSF47095">
    <property type="entry name" value="HMG-box"/>
    <property type="match status" value="1"/>
</dbReference>
<evidence type="ECO:0000313" key="1">
    <source>
        <dbReference type="EMBL" id="CAG8488053.1"/>
    </source>
</evidence>
<evidence type="ECO:0000313" key="2">
    <source>
        <dbReference type="Proteomes" id="UP000789831"/>
    </source>
</evidence>
<dbReference type="EMBL" id="CAJVPL010000365">
    <property type="protein sequence ID" value="CAG8488053.1"/>
    <property type="molecule type" value="Genomic_DNA"/>
</dbReference>
<dbReference type="AlphaFoldDB" id="A0A9N8WI73"/>
<protein>
    <submittedName>
        <fullName evidence="1">832_t:CDS:1</fullName>
    </submittedName>
</protein>
<organism evidence="1 2">
    <name type="scientific">Ambispora gerdemannii</name>
    <dbReference type="NCBI Taxonomy" id="144530"/>
    <lineage>
        <taxon>Eukaryota</taxon>
        <taxon>Fungi</taxon>
        <taxon>Fungi incertae sedis</taxon>
        <taxon>Mucoromycota</taxon>
        <taxon>Glomeromycotina</taxon>
        <taxon>Glomeromycetes</taxon>
        <taxon>Archaeosporales</taxon>
        <taxon>Ambisporaceae</taxon>
        <taxon>Ambispora</taxon>
    </lineage>
</organism>
<accession>A0A9N8WI73</accession>
<gene>
    <name evidence="1" type="ORF">AGERDE_LOCUS3599</name>
</gene>
<comment type="caution">
    <text evidence="1">The sequence shown here is derived from an EMBL/GenBank/DDBJ whole genome shotgun (WGS) entry which is preliminary data.</text>
</comment>
<proteinExistence type="predicted"/>
<reference evidence="1" key="1">
    <citation type="submission" date="2021-06" db="EMBL/GenBank/DDBJ databases">
        <authorList>
            <person name="Kallberg Y."/>
            <person name="Tangrot J."/>
            <person name="Rosling A."/>
        </authorList>
    </citation>
    <scope>NUCLEOTIDE SEQUENCE</scope>
    <source>
        <strain evidence="1">MT106</strain>
    </source>
</reference>